<feature type="region of interest" description="Disordered" evidence="7">
    <location>
        <begin position="578"/>
        <end position="602"/>
    </location>
</feature>
<comment type="caution">
    <text evidence="8">The sequence shown here is derived from an EMBL/GenBank/DDBJ whole genome shotgun (WGS) entry which is preliminary data.</text>
</comment>
<dbReference type="InterPro" id="IPR051476">
    <property type="entry name" value="Bac_ResReg_Asp_Phosphatase"/>
</dbReference>
<dbReference type="GO" id="GO:0005737">
    <property type="term" value="C:cytoplasm"/>
    <property type="evidence" value="ECO:0007669"/>
    <property type="project" value="UniProtKB-SubCell"/>
</dbReference>
<comment type="subcellular location">
    <subcellularLocation>
        <location evidence="1">Cytoplasm</location>
    </subcellularLocation>
</comment>
<protein>
    <recommendedName>
        <fullName evidence="5">Tetratricopeptide repeat protein 29</fullName>
    </recommendedName>
</protein>
<dbReference type="Proteomes" id="UP001211907">
    <property type="component" value="Unassembled WGS sequence"/>
</dbReference>
<evidence type="ECO:0000256" key="7">
    <source>
        <dbReference type="SAM" id="MobiDB-lite"/>
    </source>
</evidence>
<evidence type="ECO:0000256" key="5">
    <source>
        <dbReference type="ARBA" id="ARBA00040665"/>
    </source>
</evidence>
<feature type="repeat" description="TPR" evidence="6">
    <location>
        <begin position="217"/>
        <end position="250"/>
    </location>
</feature>
<dbReference type="EMBL" id="JADGJH010000489">
    <property type="protein sequence ID" value="KAJ3127886.1"/>
    <property type="molecule type" value="Genomic_DNA"/>
</dbReference>
<dbReference type="PROSITE" id="PS50005">
    <property type="entry name" value="TPR"/>
    <property type="match status" value="2"/>
</dbReference>
<keyword evidence="3" id="KW-0677">Repeat</keyword>
<feature type="repeat" description="TPR" evidence="6">
    <location>
        <begin position="257"/>
        <end position="290"/>
    </location>
</feature>
<dbReference type="InterPro" id="IPR019734">
    <property type="entry name" value="TPR_rpt"/>
</dbReference>
<dbReference type="Pfam" id="PF13424">
    <property type="entry name" value="TPR_12"/>
    <property type="match status" value="1"/>
</dbReference>
<dbReference type="AlphaFoldDB" id="A0AAD5T4Y7"/>
<dbReference type="GO" id="GO:0005929">
    <property type="term" value="C:cilium"/>
    <property type="evidence" value="ECO:0007669"/>
    <property type="project" value="TreeGrafter"/>
</dbReference>
<proteinExistence type="predicted"/>
<evidence type="ECO:0000313" key="9">
    <source>
        <dbReference type="Proteomes" id="UP001211907"/>
    </source>
</evidence>
<dbReference type="InterPro" id="IPR011990">
    <property type="entry name" value="TPR-like_helical_dom_sf"/>
</dbReference>
<evidence type="ECO:0000256" key="6">
    <source>
        <dbReference type="PROSITE-ProRule" id="PRU00339"/>
    </source>
</evidence>
<reference evidence="8" key="1">
    <citation type="submission" date="2020-05" db="EMBL/GenBank/DDBJ databases">
        <title>Phylogenomic resolution of chytrid fungi.</title>
        <authorList>
            <person name="Stajich J.E."/>
            <person name="Amses K."/>
            <person name="Simmons R."/>
            <person name="Seto K."/>
            <person name="Myers J."/>
            <person name="Bonds A."/>
            <person name="Quandt C.A."/>
            <person name="Barry K."/>
            <person name="Liu P."/>
            <person name="Grigoriev I."/>
            <person name="Longcore J.E."/>
            <person name="James T.Y."/>
        </authorList>
    </citation>
    <scope>NUCLEOTIDE SEQUENCE</scope>
    <source>
        <strain evidence="8">JEL0513</strain>
    </source>
</reference>
<sequence length="753" mass="83585">MKVVYALARQRHVGVEGRARGRATKGLISDQQAMEADGAEGGEGGPVDVADFGAQVKRLVRTAEAAEAQKQFAASAAARQRLVRLFEAAADAAKIVRHANALLSCAAHIKGEQRKAHEASAILSIGRALLSSADFDEAISYFDRYLLFSGAFADESQNREISFTAQFNLGLALLQRGEFKDDAGDKSCLLDFEASNKRFLSLYARFEKEKTSPSVRGDVLMNLGITFGLLGRLDKALSALEKALKIARDSGDLDSVSSAYVNLGGLFRRAGRLDKALEYLRKEQLVRKELNDIDGMAEAQFEIVNLLHQMHKYADAMSGVKVYLDMTKRLASNDLRDRGHDLQREIEASISTLSQITTLHNSLISARSRRAGKRAEFRILLEIANLRMSLRLFTEARKDYETLDLITKAIPVSAEELDQVTLGFADANVGCGTHAPAAVMYRSLCQRWVGLTKARAEVLWKLADCLSKSDTIATPLIECDRIGIHLKNTRIQLEAQQRLQVLYTRFKYPTKATTAERRVKELTAQLELEGGFGDSENAEDEEELEDVISHQQGDLCNDFDKFSGSGSEAEEDAWISRKTGGAHPTPRSPPLPSPSARKAIGGRTSAVVARLDIRSDIDDDINTDTTAKRPRIHRKIIPLDASFSAPKHQPPMKRAVIIDSDDIEEVSDGDDNMSDDHYMLTKDRVKHKRRSALDLLKEKKRRRDGIASPEQVTVSDDDDLRKMEARDNSSREFEFDFDDNDELSFTISDTDGC</sequence>
<keyword evidence="2" id="KW-0963">Cytoplasm</keyword>
<name>A0AAD5T4Y7_9FUNG</name>
<evidence type="ECO:0000256" key="1">
    <source>
        <dbReference type="ARBA" id="ARBA00004496"/>
    </source>
</evidence>
<keyword evidence="4 6" id="KW-0802">TPR repeat</keyword>
<dbReference type="SMART" id="SM00028">
    <property type="entry name" value="TPR"/>
    <property type="match status" value="3"/>
</dbReference>
<organism evidence="8 9">
    <name type="scientific">Physocladia obscura</name>
    <dbReference type="NCBI Taxonomy" id="109957"/>
    <lineage>
        <taxon>Eukaryota</taxon>
        <taxon>Fungi</taxon>
        <taxon>Fungi incertae sedis</taxon>
        <taxon>Chytridiomycota</taxon>
        <taxon>Chytridiomycota incertae sedis</taxon>
        <taxon>Chytridiomycetes</taxon>
        <taxon>Chytridiales</taxon>
        <taxon>Chytriomycetaceae</taxon>
        <taxon>Physocladia</taxon>
    </lineage>
</organism>
<dbReference type="Gene3D" id="1.25.40.10">
    <property type="entry name" value="Tetratricopeptide repeat domain"/>
    <property type="match status" value="1"/>
</dbReference>
<dbReference type="SUPFAM" id="SSF48452">
    <property type="entry name" value="TPR-like"/>
    <property type="match status" value="2"/>
</dbReference>
<keyword evidence="9" id="KW-1185">Reference proteome</keyword>
<feature type="region of interest" description="Disordered" evidence="7">
    <location>
        <begin position="19"/>
        <end position="45"/>
    </location>
</feature>
<evidence type="ECO:0000256" key="2">
    <source>
        <dbReference type="ARBA" id="ARBA00022490"/>
    </source>
</evidence>
<evidence type="ECO:0000256" key="4">
    <source>
        <dbReference type="ARBA" id="ARBA00022803"/>
    </source>
</evidence>
<dbReference type="GO" id="GO:0003341">
    <property type="term" value="P:cilium movement"/>
    <property type="evidence" value="ECO:0007669"/>
    <property type="project" value="TreeGrafter"/>
</dbReference>
<gene>
    <name evidence="8" type="ORF">HK100_009490</name>
</gene>
<dbReference type="PANTHER" id="PTHR46630">
    <property type="entry name" value="TETRATRICOPEPTIDE REPEAT PROTEIN 29"/>
    <property type="match status" value="1"/>
</dbReference>
<evidence type="ECO:0000256" key="3">
    <source>
        <dbReference type="ARBA" id="ARBA00022737"/>
    </source>
</evidence>
<dbReference type="PANTHER" id="PTHR46630:SF1">
    <property type="entry name" value="TETRATRICOPEPTIDE REPEAT PROTEIN 29"/>
    <property type="match status" value="1"/>
</dbReference>
<accession>A0AAD5T4Y7</accession>
<feature type="region of interest" description="Disordered" evidence="7">
    <location>
        <begin position="697"/>
        <end position="721"/>
    </location>
</feature>
<evidence type="ECO:0000313" key="8">
    <source>
        <dbReference type="EMBL" id="KAJ3127886.1"/>
    </source>
</evidence>